<dbReference type="STRING" id="69332.A0A388LWF6"/>
<dbReference type="PANTHER" id="PTHR16105">
    <property type="entry name" value="RNA-BINDING REGION-CONTAINING PROTEIN 3"/>
    <property type="match status" value="1"/>
</dbReference>
<dbReference type="GO" id="GO:0030626">
    <property type="term" value="F:U12 snRNA binding"/>
    <property type="evidence" value="ECO:0007669"/>
    <property type="project" value="TreeGrafter"/>
</dbReference>
<feature type="region of interest" description="Disordered" evidence="3">
    <location>
        <begin position="358"/>
        <end position="433"/>
    </location>
</feature>
<feature type="compositionally biased region" description="Polar residues" evidence="3">
    <location>
        <begin position="275"/>
        <end position="288"/>
    </location>
</feature>
<feature type="domain" description="RRM" evidence="4">
    <location>
        <begin position="27"/>
        <end position="102"/>
    </location>
</feature>
<feature type="region of interest" description="Disordered" evidence="3">
    <location>
        <begin position="273"/>
        <end position="307"/>
    </location>
</feature>
<dbReference type="Gene3D" id="3.30.70.330">
    <property type="match status" value="2"/>
</dbReference>
<dbReference type="Pfam" id="PF00076">
    <property type="entry name" value="RRM_1"/>
    <property type="match status" value="2"/>
</dbReference>
<feature type="region of interest" description="Disordered" evidence="3">
    <location>
        <begin position="101"/>
        <end position="151"/>
    </location>
</feature>
<dbReference type="GO" id="GO:0097157">
    <property type="term" value="F:pre-mRNA intronic binding"/>
    <property type="evidence" value="ECO:0007669"/>
    <property type="project" value="TreeGrafter"/>
</dbReference>
<evidence type="ECO:0000256" key="2">
    <source>
        <dbReference type="PROSITE-ProRule" id="PRU00176"/>
    </source>
</evidence>
<dbReference type="SUPFAM" id="SSF54928">
    <property type="entry name" value="RNA-binding domain, RBD"/>
    <property type="match status" value="2"/>
</dbReference>
<evidence type="ECO:0000259" key="4">
    <source>
        <dbReference type="PROSITE" id="PS50102"/>
    </source>
</evidence>
<dbReference type="EMBL" id="BFEA01000571">
    <property type="protein sequence ID" value="GBG86601.1"/>
    <property type="molecule type" value="Genomic_DNA"/>
</dbReference>
<dbReference type="SMART" id="SM00360">
    <property type="entry name" value="RRM"/>
    <property type="match status" value="2"/>
</dbReference>
<organism evidence="5 6">
    <name type="scientific">Chara braunii</name>
    <name type="common">Braun's stonewort</name>
    <dbReference type="NCBI Taxonomy" id="69332"/>
    <lineage>
        <taxon>Eukaryota</taxon>
        <taxon>Viridiplantae</taxon>
        <taxon>Streptophyta</taxon>
        <taxon>Charophyceae</taxon>
        <taxon>Charales</taxon>
        <taxon>Characeae</taxon>
        <taxon>Chara</taxon>
    </lineage>
</organism>
<dbReference type="PANTHER" id="PTHR16105:SF0">
    <property type="entry name" value="RNA-BINDING REGION-CONTAINING PROTEIN 3"/>
    <property type="match status" value="1"/>
</dbReference>
<evidence type="ECO:0000313" key="5">
    <source>
        <dbReference type="EMBL" id="GBG86601.1"/>
    </source>
</evidence>
<dbReference type="InterPro" id="IPR012677">
    <property type="entry name" value="Nucleotide-bd_a/b_plait_sf"/>
</dbReference>
<feature type="compositionally biased region" description="Low complexity" evidence="3">
    <location>
        <begin position="379"/>
        <end position="392"/>
    </location>
</feature>
<protein>
    <recommendedName>
        <fullName evidence="4">RRM domain-containing protein</fullName>
    </recommendedName>
</protein>
<dbReference type="InterPro" id="IPR045164">
    <property type="entry name" value="RBM41/RNPC3"/>
</dbReference>
<dbReference type="InterPro" id="IPR000504">
    <property type="entry name" value="RRM_dom"/>
</dbReference>
<sequence>MLRMAGLMEGTVEEGWSSGEGAKAGVVTLIVKHLPSSLKPDMVKKLFAHYGAVDVRLCSASGRLRNCAFVDFKDGGEAARAELALHRLKLVDKVLAVEKAEQRKRKDAQEQQQQQQQQQKPMPPQMPLPLQLQQQQQQKLEPASGQAPGGMTAPLVRTIAMATDLATTPVTLQSASNEFTPRNSLSFSGTGLGMGTALTLTPALAPVVSATGLASAAVTVQSRPNEITPHSSLGLPGTGMGMRMELTVMQAAPLASTALATSAAKDTRTALPCTNAKTPAQPASTTPDSRPRPLAYRGEPIAPSLGVDYPSDPRLEYAYPPPDMNILTNIVNALVAVPRFYTQVLHLMNKMNLPPPFRPAMAPPPLPAQPSPEKRPPVSDSSSSSESEMGSQSDDDDEDESDAEGKEGTAQLTEEMKRQRRKERRRAKRARLALSDPKVVTELPKPVIKKPGIRGNKPILEIKLSAKGPAGVAERMAAQETLAKQKAEEEDAVRRAAMKAELRAGKIPSEEILANPMFKNYQPGAKSRVLYIKNLAKDVVSDDLKRIYEAFTKPGEELLIKLMQEGRMKGQAFVTLPSEDAAEEGLRCSHGYVLKEKAMIVQFGRSQVRDAPSSSSGTWRELGVS</sequence>
<evidence type="ECO:0000313" key="6">
    <source>
        <dbReference type="Proteomes" id="UP000265515"/>
    </source>
</evidence>
<dbReference type="OrthoDB" id="277802at2759"/>
<name>A0A388LWF6_CHABU</name>
<accession>A0A388LWF6</accession>
<feature type="compositionally biased region" description="Low complexity" evidence="3">
    <location>
        <begin position="128"/>
        <end position="142"/>
    </location>
</feature>
<dbReference type="GO" id="GO:0005689">
    <property type="term" value="C:U12-type spliceosomal complex"/>
    <property type="evidence" value="ECO:0007669"/>
    <property type="project" value="TreeGrafter"/>
</dbReference>
<proteinExistence type="predicted"/>
<reference evidence="5 6" key="1">
    <citation type="journal article" date="2018" name="Cell">
        <title>The Chara Genome: Secondary Complexity and Implications for Plant Terrestrialization.</title>
        <authorList>
            <person name="Nishiyama T."/>
            <person name="Sakayama H."/>
            <person name="Vries J.D."/>
            <person name="Buschmann H."/>
            <person name="Saint-Marcoux D."/>
            <person name="Ullrich K.K."/>
            <person name="Haas F.B."/>
            <person name="Vanderstraeten L."/>
            <person name="Becker D."/>
            <person name="Lang D."/>
            <person name="Vosolsobe S."/>
            <person name="Rombauts S."/>
            <person name="Wilhelmsson P.K.I."/>
            <person name="Janitza P."/>
            <person name="Kern R."/>
            <person name="Heyl A."/>
            <person name="Rumpler F."/>
            <person name="Villalobos L.I.A.C."/>
            <person name="Clay J.M."/>
            <person name="Skokan R."/>
            <person name="Toyoda A."/>
            <person name="Suzuki Y."/>
            <person name="Kagoshima H."/>
            <person name="Schijlen E."/>
            <person name="Tajeshwar N."/>
            <person name="Catarino B."/>
            <person name="Hetherington A.J."/>
            <person name="Saltykova A."/>
            <person name="Bonnot C."/>
            <person name="Breuninger H."/>
            <person name="Symeonidi A."/>
            <person name="Radhakrishnan G.V."/>
            <person name="Van Nieuwerburgh F."/>
            <person name="Deforce D."/>
            <person name="Chang C."/>
            <person name="Karol K.G."/>
            <person name="Hedrich R."/>
            <person name="Ulvskov P."/>
            <person name="Glockner G."/>
            <person name="Delwiche C.F."/>
            <person name="Petrasek J."/>
            <person name="Van de Peer Y."/>
            <person name="Friml J."/>
            <person name="Beilby M."/>
            <person name="Dolan L."/>
            <person name="Kohara Y."/>
            <person name="Sugano S."/>
            <person name="Fujiyama A."/>
            <person name="Delaux P.-M."/>
            <person name="Quint M."/>
            <person name="TheiBen G."/>
            <person name="Hagemann M."/>
            <person name="Harholt J."/>
            <person name="Dunand C."/>
            <person name="Zachgo S."/>
            <person name="Langdale J."/>
            <person name="Maumus F."/>
            <person name="Straeten D.V.D."/>
            <person name="Gould S.B."/>
            <person name="Rensing S.A."/>
        </authorList>
    </citation>
    <scope>NUCLEOTIDE SEQUENCE [LARGE SCALE GENOMIC DNA]</scope>
    <source>
        <strain evidence="5 6">S276</strain>
    </source>
</reference>
<keyword evidence="1 2" id="KW-0694">RNA-binding</keyword>
<dbReference type="PROSITE" id="PS50102">
    <property type="entry name" value="RRM"/>
    <property type="match status" value="2"/>
</dbReference>
<feature type="domain" description="RRM" evidence="4">
    <location>
        <begin position="528"/>
        <end position="606"/>
    </location>
</feature>
<feature type="compositionally biased region" description="Low complexity" evidence="3">
    <location>
        <begin position="110"/>
        <end position="120"/>
    </location>
</feature>
<gene>
    <name evidence="5" type="ORF">CBR_g41665</name>
</gene>
<keyword evidence="6" id="KW-1185">Reference proteome</keyword>
<dbReference type="Gramene" id="GBG86601">
    <property type="protein sequence ID" value="GBG86601"/>
    <property type="gene ID" value="CBR_g41665"/>
</dbReference>
<dbReference type="AlphaFoldDB" id="A0A388LWF6"/>
<feature type="compositionally biased region" description="Pro residues" evidence="3">
    <location>
        <begin position="358"/>
        <end position="370"/>
    </location>
</feature>
<comment type="caution">
    <text evidence="5">The sequence shown here is derived from an EMBL/GenBank/DDBJ whole genome shotgun (WGS) entry which is preliminary data.</text>
</comment>
<dbReference type="InterPro" id="IPR035979">
    <property type="entry name" value="RBD_domain_sf"/>
</dbReference>
<feature type="compositionally biased region" description="Acidic residues" evidence="3">
    <location>
        <begin position="393"/>
        <end position="402"/>
    </location>
</feature>
<dbReference type="GO" id="GO:0000398">
    <property type="term" value="P:mRNA splicing, via spliceosome"/>
    <property type="evidence" value="ECO:0007669"/>
    <property type="project" value="TreeGrafter"/>
</dbReference>
<feature type="compositionally biased region" description="Basic residues" evidence="3">
    <location>
        <begin position="418"/>
        <end position="431"/>
    </location>
</feature>
<dbReference type="OMA" id="SHTCIRI"/>
<dbReference type="CDD" id="cd12239">
    <property type="entry name" value="RRM2_RBM40_like"/>
    <property type="match status" value="1"/>
</dbReference>
<evidence type="ECO:0000256" key="3">
    <source>
        <dbReference type="SAM" id="MobiDB-lite"/>
    </source>
</evidence>
<dbReference type="Proteomes" id="UP000265515">
    <property type="component" value="Unassembled WGS sequence"/>
</dbReference>
<evidence type="ECO:0000256" key="1">
    <source>
        <dbReference type="ARBA" id="ARBA00022884"/>
    </source>
</evidence>